<dbReference type="InterPro" id="IPR027057">
    <property type="entry name" value="CAXX_Prtase_1"/>
</dbReference>
<feature type="transmembrane region" description="Helical" evidence="7">
    <location>
        <begin position="177"/>
        <end position="202"/>
    </location>
</feature>
<keyword evidence="2" id="KW-0479">Metal-binding</keyword>
<dbReference type="Pfam" id="PF16491">
    <property type="entry name" value="Peptidase_M48_N"/>
    <property type="match status" value="1"/>
</dbReference>
<feature type="transmembrane region" description="Helical" evidence="7">
    <location>
        <begin position="102"/>
        <end position="124"/>
    </location>
</feature>
<organism evidence="10 11">
    <name type="scientific">Acetomicrobium flavidum</name>
    <dbReference type="NCBI Taxonomy" id="49896"/>
    <lineage>
        <taxon>Bacteria</taxon>
        <taxon>Thermotogati</taxon>
        <taxon>Synergistota</taxon>
        <taxon>Synergistia</taxon>
        <taxon>Synergistales</taxon>
        <taxon>Acetomicrobiaceae</taxon>
        <taxon>Acetomicrobium</taxon>
    </lineage>
</organism>
<dbReference type="InterPro" id="IPR032456">
    <property type="entry name" value="Peptidase_M48_N"/>
</dbReference>
<protein>
    <submittedName>
        <fullName evidence="10">STE24 endopeptidase</fullName>
    </submittedName>
</protein>
<gene>
    <name evidence="10" type="ORF">SAMN05444368_1539</name>
</gene>
<evidence type="ECO:0000256" key="7">
    <source>
        <dbReference type="SAM" id="Phobius"/>
    </source>
</evidence>
<comment type="similarity">
    <text evidence="6">Belongs to the peptidase M48 family.</text>
</comment>
<keyword evidence="1 6" id="KW-0645">Protease</keyword>
<reference evidence="10 11" key="1">
    <citation type="submission" date="2016-11" db="EMBL/GenBank/DDBJ databases">
        <authorList>
            <person name="Varghese N."/>
            <person name="Submissions S."/>
        </authorList>
    </citation>
    <scope>NUCLEOTIDE SEQUENCE [LARGE SCALE GENOMIC DNA]</scope>
    <source>
        <strain evidence="10 11">DSM 20664</strain>
    </source>
</reference>
<accession>A0ABY1JEE9</accession>
<evidence type="ECO:0000313" key="10">
    <source>
        <dbReference type="EMBL" id="SIN72689.1"/>
    </source>
</evidence>
<feature type="transmembrane region" description="Helical" evidence="7">
    <location>
        <begin position="64"/>
        <end position="82"/>
    </location>
</feature>
<evidence type="ECO:0000259" key="9">
    <source>
        <dbReference type="Pfam" id="PF16491"/>
    </source>
</evidence>
<keyword evidence="7" id="KW-0812">Transmembrane</keyword>
<feature type="transmembrane region" description="Helical" evidence="7">
    <location>
        <begin position="290"/>
        <end position="312"/>
    </location>
</feature>
<dbReference type="Proteomes" id="UP000185093">
    <property type="component" value="Unassembled WGS sequence"/>
</dbReference>
<feature type="transmembrane region" description="Helical" evidence="7">
    <location>
        <begin position="324"/>
        <end position="345"/>
    </location>
</feature>
<dbReference type="EMBL" id="FSQZ01000001">
    <property type="protein sequence ID" value="SIN72689.1"/>
    <property type="molecule type" value="Genomic_DNA"/>
</dbReference>
<proteinExistence type="inferred from homology"/>
<feature type="transmembrane region" description="Helical" evidence="7">
    <location>
        <begin position="6"/>
        <end position="23"/>
    </location>
</feature>
<feature type="domain" description="CAAX prenyl protease 1 N-terminal" evidence="9">
    <location>
        <begin position="52"/>
        <end position="203"/>
    </location>
</feature>
<evidence type="ECO:0000256" key="1">
    <source>
        <dbReference type="ARBA" id="ARBA00022670"/>
    </source>
</evidence>
<evidence type="ECO:0000256" key="3">
    <source>
        <dbReference type="ARBA" id="ARBA00022801"/>
    </source>
</evidence>
<name>A0ABY1JEE9_9BACT</name>
<dbReference type="Pfam" id="PF01435">
    <property type="entry name" value="Peptidase_M48"/>
    <property type="match status" value="1"/>
</dbReference>
<evidence type="ECO:0000256" key="5">
    <source>
        <dbReference type="ARBA" id="ARBA00023049"/>
    </source>
</evidence>
<dbReference type="Gene3D" id="3.30.2010.10">
    <property type="entry name" value="Metalloproteases ('zincins'), catalytic domain"/>
    <property type="match status" value="1"/>
</dbReference>
<sequence length="408" mass="46610">MCEFLFWLALYVAAVWEVSLHLLELRHLGKMQKGLFPFPGLPQAMPSFGNLDNSIAYARNRVKLSLGETLTNYILCVAIAAYGVPDRISQLIGNVVNSQGLIAGLSGLVLCFLFWSCNLPWAWLRTFRVERKYGFNLTTKMTFARDKLIGLILLTSVSFASLFYFALIFRYPLWPLYLMLTLFLFEFIIMLVVPVIILPLFFKLQPLMDEDLAFKIRGLLDKLGIRNFNIYVADASRRTLHGNAFIAGMGKVKRIVLFDTLLSRLKADEVCAVLAHELGHWKLRHIGKRLVLLWAVQATLILCAYLMWSFGFVQALHIQSPQAFAVYVFVFLNAFMTLAFQPLILHVSRKHELEADRFAAESLDRESVIQALSKISSDNLSWLPSSKIYAMWYSTHPSILERITILNQ</sequence>
<feature type="domain" description="Peptidase M48" evidence="8">
    <location>
        <begin position="209"/>
        <end position="406"/>
    </location>
</feature>
<dbReference type="CDD" id="cd07343">
    <property type="entry name" value="M48A_Zmpste24p_like"/>
    <property type="match status" value="1"/>
</dbReference>
<evidence type="ECO:0000256" key="6">
    <source>
        <dbReference type="RuleBase" id="RU003983"/>
    </source>
</evidence>
<evidence type="ECO:0000259" key="8">
    <source>
        <dbReference type="Pfam" id="PF01435"/>
    </source>
</evidence>
<evidence type="ECO:0000256" key="2">
    <source>
        <dbReference type="ARBA" id="ARBA00022723"/>
    </source>
</evidence>
<keyword evidence="3 6" id="KW-0378">Hydrolase</keyword>
<keyword evidence="7" id="KW-0472">Membrane</keyword>
<dbReference type="InterPro" id="IPR001915">
    <property type="entry name" value="Peptidase_M48"/>
</dbReference>
<feature type="transmembrane region" description="Helical" evidence="7">
    <location>
        <begin position="148"/>
        <end position="171"/>
    </location>
</feature>
<keyword evidence="4 6" id="KW-0862">Zinc</keyword>
<dbReference type="PANTHER" id="PTHR10120">
    <property type="entry name" value="CAAX PRENYL PROTEASE 1"/>
    <property type="match status" value="1"/>
</dbReference>
<keyword evidence="7" id="KW-1133">Transmembrane helix</keyword>
<comment type="cofactor">
    <cofactor evidence="6">
        <name>Zn(2+)</name>
        <dbReference type="ChEBI" id="CHEBI:29105"/>
    </cofactor>
    <text evidence="6">Binds 1 zinc ion per subunit.</text>
</comment>
<keyword evidence="5 6" id="KW-0482">Metalloprotease</keyword>
<evidence type="ECO:0000313" key="11">
    <source>
        <dbReference type="Proteomes" id="UP000185093"/>
    </source>
</evidence>
<keyword evidence="11" id="KW-1185">Reference proteome</keyword>
<comment type="caution">
    <text evidence="10">The sequence shown here is derived from an EMBL/GenBank/DDBJ whole genome shotgun (WGS) entry which is preliminary data.</text>
</comment>
<evidence type="ECO:0000256" key="4">
    <source>
        <dbReference type="ARBA" id="ARBA00022833"/>
    </source>
</evidence>